<reference evidence="4 5" key="1">
    <citation type="submission" date="2016-03" db="EMBL/GenBank/DDBJ databases">
        <authorList>
            <person name="Ploux O."/>
        </authorList>
    </citation>
    <scope>NUCLEOTIDE SEQUENCE [LARGE SCALE GENOMIC DNA]</scope>
    <source>
        <strain evidence="4 5">UAMH 11012</strain>
    </source>
</reference>
<keyword evidence="2" id="KW-0812">Transmembrane</keyword>
<dbReference type="Pfam" id="PF20237">
    <property type="entry name" value="DUF6594"/>
    <property type="match status" value="1"/>
</dbReference>
<feature type="compositionally biased region" description="Low complexity" evidence="1">
    <location>
        <begin position="1"/>
        <end position="17"/>
    </location>
</feature>
<dbReference type="AlphaFoldDB" id="A0A1L7X957"/>
<evidence type="ECO:0000313" key="4">
    <source>
        <dbReference type="EMBL" id="CZR61559.1"/>
    </source>
</evidence>
<feature type="transmembrane region" description="Helical" evidence="2">
    <location>
        <begin position="290"/>
        <end position="308"/>
    </location>
</feature>
<evidence type="ECO:0000259" key="3">
    <source>
        <dbReference type="Pfam" id="PF20237"/>
    </source>
</evidence>
<keyword evidence="5" id="KW-1185">Reference proteome</keyword>
<keyword evidence="2" id="KW-1133">Transmembrane helix</keyword>
<organism evidence="4 5">
    <name type="scientific">Phialocephala subalpina</name>
    <dbReference type="NCBI Taxonomy" id="576137"/>
    <lineage>
        <taxon>Eukaryota</taxon>
        <taxon>Fungi</taxon>
        <taxon>Dikarya</taxon>
        <taxon>Ascomycota</taxon>
        <taxon>Pezizomycotina</taxon>
        <taxon>Leotiomycetes</taxon>
        <taxon>Helotiales</taxon>
        <taxon>Mollisiaceae</taxon>
        <taxon>Phialocephala</taxon>
        <taxon>Phialocephala fortinii species complex</taxon>
    </lineage>
</organism>
<feature type="transmembrane region" description="Helical" evidence="2">
    <location>
        <begin position="260"/>
        <end position="281"/>
    </location>
</feature>
<sequence length="309" mass="34886">MVLLRSRPSTIPSSSSTEHLMTESTRPSTDIPYPCVAETQSLEEERQRPEEERLKLEAEVVEKFDPNGEAPALWPMSEHRKMVGTMMLDNMLYATARLQKHWWVLGSRNEEFGDSEFSPSSSLLCGLERWEAIHEDLLRYSKAVNAYDTWKTSFISTLELEHQSLPPTFQTYGRTLALLECALQKTDDPTTLEILKNLSRRLVASHTAWSQTSISARTDRFHGRKQGVQKRALARRMVMASFAGSMMIAPMLIMVLHRGLYTKLFVTGFFTLGVGLVLAWWMEEGDSRDVMAATAAYAAVLVVFVGTGT</sequence>
<dbReference type="Proteomes" id="UP000184330">
    <property type="component" value="Unassembled WGS sequence"/>
</dbReference>
<gene>
    <name evidence="4" type="ORF">PAC_11456</name>
</gene>
<proteinExistence type="predicted"/>
<accession>A0A1L7X957</accession>
<feature type="compositionally biased region" description="Polar residues" evidence="1">
    <location>
        <begin position="18"/>
        <end position="28"/>
    </location>
</feature>
<evidence type="ECO:0000313" key="5">
    <source>
        <dbReference type="Proteomes" id="UP000184330"/>
    </source>
</evidence>
<dbReference type="EMBL" id="FJOG01000018">
    <property type="protein sequence ID" value="CZR61559.1"/>
    <property type="molecule type" value="Genomic_DNA"/>
</dbReference>
<evidence type="ECO:0000256" key="2">
    <source>
        <dbReference type="SAM" id="Phobius"/>
    </source>
</evidence>
<dbReference type="OrthoDB" id="3546297at2759"/>
<feature type="domain" description="DUF6594" evidence="3">
    <location>
        <begin position="129"/>
        <end position="302"/>
    </location>
</feature>
<feature type="region of interest" description="Disordered" evidence="1">
    <location>
        <begin position="1"/>
        <end position="52"/>
    </location>
</feature>
<name>A0A1L7X957_9HELO</name>
<dbReference type="InterPro" id="IPR046529">
    <property type="entry name" value="DUF6594"/>
</dbReference>
<protein>
    <recommendedName>
        <fullName evidence="3">DUF6594 domain-containing protein</fullName>
    </recommendedName>
</protein>
<keyword evidence="2" id="KW-0472">Membrane</keyword>
<feature type="transmembrane region" description="Helical" evidence="2">
    <location>
        <begin position="233"/>
        <end position="254"/>
    </location>
</feature>
<evidence type="ECO:0000256" key="1">
    <source>
        <dbReference type="SAM" id="MobiDB-lite"/>
    </source>
</evidence>
<feature type="compositionally biased region" description="Basic and acidic residues" evidence="1">
    <location>
        <begin position="43"/>
        <end position="52"/>
    </location>
</feature>